<dbReference type="Proteomes" id="UP000239480">
    <property type="component" value="Unassembled WGS sequence"/>
</dbReference>
<keyword evidence="3" id="KW-1185">Reference proteome</keyword>
<accession>A0A2T0RGF7</accession>
<protein>
    <submittedName>
        <fullName evidence="2">Putative transposase of IS4/5 family DUF4096</fullName>
    </submittedName>
</protein>
<dbReference type="InterPro" id="IPR025161">
    <property type="entry name" value="IS402-like_dom"/>
</dbReference>
<comment type="caution">
    <text evidence="2">The sequence shown here is derived from an EMBL/GenBank/DDBJ whole genome shotgun (WGS) entry which is preliminary data.</text>
</comment>
<dbReference type="PANTHER" id="PTHR46637:SF1">
    <property type="entry name" value="BLL5188 PROTEIN"/>
    <property type="match status" value="1"/>
</dbReference>
<name>A0A2T0RGF7_9RHOB</name>
<gene>
    <name evidence="2" type="ORF">CLV78_11414</name>
</gene>
<sequence>MAWLEPYFPKSHGKPRVDDRRVPSGIIFINCNGLLRRDVPAEFGPHETLYNRCKRWSDKGVFARIMTGFAAEHSEENTAMIDASVDRPANLDLTRFRCNFPSFLSHRSMIRALSMSIFARPYIWRFGVFWRLICPLVWRFDQGSVSAAAKAAWSVCKPRAEEASMPVSAASSQGISACCSPFRTMRVNQSVNARALERAGMAASTRVMRIASAMCR</sequence>
<feature type="domain" description="Insertion element IS402-like" evidence="1">
    <location>
        <begin position="3"/>
        <end position="66"/>
    </location>
</feature>
<evidence type="ECO:0000313" key="2">
    <source>
        <dbReference type="EMBL" id="PRY20229.1"/>
    </source>
</evidence>
<dbReference type="PANTHER" id="PTHR46637">
    <property type="entry name" value="TIS1421-TRANSPOSASE PROTEIN A"/>
    <property type="match status" value="1"/>
</dbReference>
<proteinExistence type="predicted"/>
<dbReference type="AlphaFoldDB" id="A0A2T0RGF7"/>
<evidence type="ECO:0000313" key="3">
    <source>
        <dbReference type="Proteomes" id="UP000239480"/>
    </source>
</evidence>
<dbReference type="InterPro" id="IPR052909">
    <property type="entry name" value="Transposase_6_like"/>
</dbReference>
<reference evidence="2 3" key="1">
    <citation type="submission" date="2018-03" db="EMBL/GenBank/DDBJ databases">
        <title>Genomic Encyclopedia of Archaeal and Bacterial Type Strains, Phase II (KMG-II): from individual species to whole genera.</title>
        <authorList>
            <person name="Goeker M."/>
        </authorList>
    </citation>
    <scope>NUCLEOTIDE SEQUENCE [LARGE SCALE GENOMIC DNA]</scope>
    <source>
        <strain evidence="2 3">DSM 29328</strain>
    </source>
</reference>
<organism evidence="2 3">
    <name type="scientific">Aliiruegeria haliotis</name>
    <dbReference type="NCBI Taxonomy" id="1280846"/>
    <lineage>
        <taxon>Bacteria</taxon>
        <taxon>Pseudomonadati</taxon>
        <taxon>Pseudomonadota</taxon>
        <taxon>Alphaproteobacteria</taxon>
        <taxon>Rhodobacterales</taxon>
        <taxon>Roseobacteraceae</taxon>
        <taxon>Aliiruegeria</taxon>
    </lineage>
</organism>
<dbReference type="Pfam" id="PF13340">
    <property type="entry name" value="DUF4096"/>
    <property type="match status" value="1"/>
</dbReference>
<dbReference type="EMBL" id="PVTD01000014">
    <property type="protein sequence ID" value="PRY20229.1"/>
    <property type="molecule type" value="Genomic_DNA"/>
</dbReference>
<evidence type="ECO:0000259" key="1">
    <source>
        <dbReference type="Pfam" id="PF13340"/>
    </source>
</evidence>